<protein>
    <submittedName>
        <fullName evidence="2">Glycoside hydrolase family 36 N-terminal domain-containing protein</fullName>
    </submittedName>
</protein>
<dbReference type="InterPro" id="IPR031704">
    <property type="entry name" value="Glyco_hydro_36_N"/>
</dbReference>
<evidence type="ECO:0000259" key="1">
    <source>
        <dbReference type="Pfam" id="PF16875"/>
    </source>
</evidence>
<dbReference type="Gene3D" id="2.70.98.60">
    <property type="entry name" value="alpha-galactosidase from lactobacil brevis"/>
    <property type="match status" value="1"/>
</dbReference>
<accession>A0AAP4DK59</accession>
<dbReference type="EMBL" id="JARKHX010000057">
    <property type="protein sequence ID" value="MDF4196228.1"/>
    <property type="molecule type" value="Genomic_DNA"/>
</dbReference>
<dbReference type="InterPro" id="IPR038417">
    <property type="entry name" value="Alpga-gal_N_sf"/>
</dbReference>
<feature type="non-terminal residue" evidence="2">
    <location>
        <position position="150"/>
    </location>
</feature>
<dbReference type="AlphaFoldDB" id="A0AAP4DK59"/>
<keyword evidence="2" id="KW-0378">Hydrolase</keyword>
<dbReference type="Pfam" id="PF16875">
    <property type="entry name" value="Glyco_hydro_36N"/>
    <property type="match status" value="1"/>
</dbReference>
<gene>
    <name evidence="2" type="ORF">PV946_21160</name>
</gene>
<evidence type="ECO:0000313" key="3">
    <source>
        <dbReference type="Proteomes" id="UP001222377"/>
    </source>
</evidence>
<organism evidence="2 3">
    <name type="scientific">Bacillus amyloliquefaciens</name>
    <name type="common">Bacillus velezensis</name>
    <dbReference type="NCBI Taxonomy" id="1390"/>
    <lineage>
        <taxon>Bacteria</taxon>
        <taxon>Bacillati</taxon>
        <taxon>Bacillota</taxon>
        <taxon>Bacilli</taxon>
        <taxon>Bacillales</taxon>
        <taxon>Bacillaceae</taxon>
        <taxon>Bacillus</taxon>
        <taxon>Bacillus amyloliquefaciens group</taxon>
    </lineage>
</organism>
<dbReference type="RefSeq" id="WP_276351638.1">
    <property type="nucleotide sequence ID" value="NZ_JARKHX010000057.1"/>
</dbReference>
<evidence type="ECO:0000313" key="2">
    <source>
        <dbReference type="EMBL" id="MDF4196228.1"/>
    </source>
</evidence>
<proteinExistence type="predicted"/>
<comment type="caution">
    <text evidence="2">The sequence shown here is derived from an EMBL/GenBank/DDBJ whole genome shotgun (WGS) entry which is preliminary data.</text>
</comment>
<feature type="domain" description="Glycosyl hydrolase family 36 N-terminal" evidence="1">
    <location>
        <begin position="33"/>
        <end position="147"/>
    </location>
</feature>
<reference evidence="2" key="1">
    <citation type="submission" date="2023-02" db="EMBL/GenBank/DDBJ databases">
        <title>Draft Whole-Genome Sequences of Bacillus Strains of Potential Probiotic for Poultry.</title>
        <authorList>
            <person name="Ma L.M."/>
            <person name="Lopez-Guerra N."/>
            <person name="Zhang G."/>
        </authorList>
    </citation>
    <scope>NUCLEOTIDE SEQUENCE</scope>
    <source>
        <strain evidence="2">OSU1013-24</strain>
    </source>
</reference>
<sequence length="150" mass="16987">MVDLITVDKENRVFHLHNEQLSYIFSIEDGNTISHLYFGKRVKSYHGQLRYPRVDRGFSGNLPGSLDRTFSKDTLPQEYSSAGEMDYRVPATVVRQKDGSNGLMLKYKTYKVEEGKPELTGLPAAYVESESEANTLIVTLEDEKSGVLFD</sequence>
<dbReference type="GO" id="GO:0016787">
    <property type="term" value="F:hydrolase activity"/>
    <property type="evidence" value="ECO:0007669"/>
    <property type="project" value="UniProtKB-KW"/>
</dbReference>
<dbReference type="Proteomes" id="UP001222377">
    <property type="component" value="Unassembled WGS sequence"/>
</dbReference>
<name>A0AAP4DK59_BACAM</name>